<evidence type="ECO:0000256" key="1">
    <source>
        <dbReference type="SAM" id="MobiDB-lite"/>
    </source>
</evidence>
<keyword evidence="4" id="KW-1185">Reference proteome</keyword>
<reference evidence="3 4" key="1">
    <citation type="submission" date="2016-02" db="EMBL/GenBank/DDBJ databases">
        <title>Genome sequencing of a beta-galactosidase producing bacteria Rhizobium sp. 59.</title>
        <authorList>
            <person name="Wang D."/>
            <person name="Kot W."/>
            <person name="Qin Y."/>
            <person name="Hansen L."/>
            <person name="Naqvi K."/>
            <person name="Rensing C."/>
        </authorList>
    </citation>
    <scope>NUCLEOTIDE SEQUENCE [LARGE SCALE GENOMIC DNA]</scope>
    <source>
        <strain evidence="3 4">59</strain>
    </source>
</reference>
<dbReference type="InterPro" id="IPR009273">
    <property type="entry name" value="DUF930"/>
</dbReference>
<evidence type="ECO:0000313" key="4">
    <source>
        <dbReference type="Proteomes" id="UP000182661"/>
    </source>
</evidence>
<evidence type="ECO:0000256" key="2">
    <source>
        <dbReference type="SAM" id="Phobius"/>
    </source>
</evidence>
<evidence type="ECO:0000313" key="3">
    <source>
        <dbReference type="EMBL" id="OJF91834.1"/>
    </source>
</evidence>
<sequence length="352" mass="38144">MPGVLVEGPGAKAMMQQKTNRFWQGLSWGVIISIALHLVLAAVLLVQLPMPDLTPPEEESISVEIVPPPEEVEEPLPEEKAEEKAEETAKAESPPAEDPQPDEEPADQPAANAPIPVLRPVYEFGETDTGTEKADDGTAARAAPEPEPQTEPEPAPEKVTPVPEEGGKPEETASVDSEPSIETLTALAQAVTDMAVDPLPGVTDKLPETSDVPELEPEPEPQPEPPVEEPVVDIPEAEKLFSEKANDDPVARAAMGNLSRGQRVARLCSSEIYAQLKNGSPSYEPDLVPSYELAKGNLLTVPRAAFRANQRWYDFAFRCEVDDDATRIRSFGVDIGAEVPKSQWRSRKFPSS</sequence>
<dbReference type="Proteomes" id="UP000182661">
    <property type="component" value="Unassembled WGS sequence"/>
</dbReference>
<feature type="compositionally biased region" description="Basic and acidic residues" evidence="1">
    <location>
        <begin position="77"/>
        <end position="90"/>
    </location>
</feature>
<accession>A0A657LNX0</accession>
<evidence type="ECO:0008006" key="5">
    <source>
        <dbReference type="Google" id="ProtNLM"/>
    </source>
</evidence>
<keyword evidence="2" id="KW-0812">Transmembrane</keyword>
<keyword evidence="2" id="KW-0472">Membrane</keyword>
<keyword evidence="2" id="KW-1133">Transmembrane helix</keyword>
<feature type="region of interest" description="Disordered" evidence="1">
    <location>
        <begin position="55"/>
        <end position="229"/>
    </location>
</feature>
<dbReference type="RefSeq" id="WP_083531279.1">
    <property type="nucleotide sequence ID" value="NZ_LSRP01000120.1"/>
</dbReference>
<dbReference type="AlphaFoldDB" id="A0A657LNX0"/>
<proteinExistence type="predicted"/>
<feature type="compositionally biased region" description="Acidic residues" evidence="1">
    <location>
        <begin position="211"/>
        <end position="229"/>
    </location>
</feature>
<comment type="caution">
    <text evidence="3">The sequence shown here is derived from an EMBL/GenBank/DDBJ whole genome shotgun (WGS) entry which is preliminary data.</text>
</comment>
<feature type="compositionally biased region" description="Polar residues" evidence="1">
    <location>
        <begin position="174"/>
        <end position="183"/>
    </location>
</feature>
<dbReference type="OrthoDB" id="9804158at2"/>
<feature type="transmembrane region" description="Helical" evidence="2">
    <location>
        <begin position="22"/>
        <end position="46"/>
    </location>
</feature>
<gene>
    <name evidence="3" type="ORF">AX760_22950</name>
</gene>
<dbReference type="Pfam" id="PF06059">
    <property type="entry name" value="DUF930"/>
    <property type="match status" value="1"/>
</dbReference>
<organism evidence="3 4">
    <name type="scientific">Pararhizobium antarcticum</name>
    <dbReference type="NCBI Taxonomy" id="1798805"/>
    <lineage>
        <taxon>Bacteria</taxon>
        <taxon>Pseudomonadati</taxon>
        <taxon>Pseudomonadota</taxon>
        <taxon>Alphaproteobacteria</taxon>
        <taxon>Hyphomicrobiales</taxon>
        <taxon>Rhizobiaceae</taxon>
        <taxon>Rhizobium/Agrobacterium group</taxon>
        <taxon>Pararhizobium</taxon>
    </lineage>
</organism>
<name>A0A657LNX0_9HYPH</name>
<dbReference type="EMBL" id="LSRP01000120">
    <property type="protein sequence ID" value="OJF91834.1"/>
    <property type="molecule type" value="Genomic_DNA"/>
</dbReference>
<protein>
    <recommendedName>
        <fullName evidence="5">DUF930 domain-containing protein</fullName>
    </recommendedName>
</protein>